<dbReference type="RefSeq" id="WP_102391446.1">
    <property type="nucleotide sequence ID" value="NZ_MDAL01000033.1"/>
</dbReference>
<dbReference type="Proteomes" id="UP000235387">
    <property type="component" value="Unassembled WGS sequence"/>
</dbReference>
<organism evidence="1 2">
    <name type="scientific">Enterovibrio norvegicus</name>
    <dbReference type="NCBI Taxonomy" id="188144"/>
    <lineage>
        <taxon>Bacteria</taxon>
        <taxon>Pseudomonadati</taxon>
        <taxon>Pseudomonadota</taxon>
        <taxon>Gammaproteobacteria</taxon>
        <taxon>Vibrionales</taxon>
        <taxon>Vibrionaceae</taxon>
        <taxon>Enterovibrio</taxon>
    </lineage>
</organism>
<comment type="caution">
    <text evidence="1">The sequence shown here is derived from an EMBL/GenBank/DDBJ whole genome shotgun (WGS) entry which is preliminary data.</text>
</comment>
<dbReference type="AlphaFoldDB" id="A0A2N7L853"/>
<gene>
    <name evidence="1" type="ORF">BCT23_20330</name>
</gene>
<sequence>MYKPRLNTSLIGFKRATTAEAEALTKSATVTIFDAPPCSVTYGYTHNNELIAVEYAQLGAVSEWWIKEKEPCSNEHA</sequence>
<proteinExistence type="predicted"/>
<name>A0A2N7L853_9GAMM</name>
<accession>A0A2N7L853</accession>
<dbReference type="EMBL" id="MDAL01000033">
    <property type="protein sequence ID" value="PMN90300.1"/>
    <property type="molecule type" value="Genomic_DNA"/>
</dbReference>
<reference evidence="2" key="1">
    <citation type="submission" date="2016-07" db="EMBL/GenBank/DDBJ databases">
        <title>Nontailed viruses are major unrecognized killers of bacteria in the ocean.</title>
        <authorList>
            <person name="Kauffman K."/>
            <person name="Hussain F."/>
            <person name="Yang J."/>
            <person name="Arevalo P."/>
            <person name="Brown J."/>
            <person name="Cutler M."/>
            <person name="Kelly L."/>
            <person name="Polz M.F."/>
        </authorList>
    </citation>
    <scope>NUCLEOTIDE SEQUENCE [LARGE SCALE GENOMIC DNA]</scope>
    <source>
        <strain evidence="2">10N.261.45.A10</strain>
    </source>
</reference>
<protein>
    <submittedName>
        <fullName evidence="1">Uncharacterized protein</fullName>
    </submittedName>
</protein>
<evidence type="ECO:0000313" key="1">
    <source>
        <dbReference type="EMBL" id="PMN90300.1"/>
    </source>
</evidence>
<evidence type="ECO:0000313" key="2">
    <source>
        <dbReference type="Proteomes" id="UP000235387"/>
    </source>
</evidence>